<keyword evidence="3" id="KW-0949">S-adenosyl-L-methionine</keyword>
<dbReference type="InterPro" id="IPR051128">
    <property type="entry name" value="EgtD_Methyltrsf_superfamily"/>
</dbReference>
<evidence type="ECO:0000313" key="6">
    <source>
        <dbReference type="Proteomes" id="UP001285441"/>
    </source>
</evidence>
<accession>A0AAE0NYQ9</accession>
<dbReference type="Proteomes" id="UP001285441">
    <property type="component" value="Unassembled WGS sequence"/>
</dbReference>
<evidence type="ECO:0000256" key="1">
    <source>
        <dbReference type="ARBA" id="ARBA00022603"/>
    </source>
</evidence>
<keyword evidence="2" id="KW-0808">Transferase</keyword>
<protein>
    <recommendedName>
        <fullName evidence="4">Histidine-specific methyltransferase SAM-dependent domain-containing protein</fullName>
    </recommendedName>
</protein>
<dbReference type="InterPro" id="IPR029063">
    <property type="entry name" value="SAM-dependent_MTases_sf"/>
</dbReference>
<sequence>MAIDQYIPTATPLKSGTILDIGGSKLENATHQALTNVLAKATTTGTPITLPDEMLYDSTGHELWSQIIYHPDYYQTRDEISLLDSNGDDIASYINPGAVMLDIGAGDTRKVAHLLRKIDARGIDATYVALDISEESLARNLKPLTQSLRHICCIGLWGSFSDGMAWFTRHDALVNILNPLANYTKHGTSSMAGAVAAARTSVTPEPPQRVLLSLGSVLCNDAWARAVSHLEAWARTLTEPDDFILAGMDGHDQLPAHREKLWAAYHFDADETEEGTMVASSSSSSFSSSDDLFSQFWCNGFTHANRLLGANVFRPEEWAVRGAVVPLMDIPRGLSGGACHRFIFTYTGVAAAAAAARHGDSAGLHLAAGQTMDWFDAHKYGPELVREMCGEAGLVVEREWKAGQDSCFYQYLFRSYGSGSARGNM</sequence>
<feature type="domain" description="Histidine-specific methyltransferase SAM-dependent" evidence="4">
    <location>
        <begin position="287"/>
        <end position="414"/>
    </location>
</feature>
<dbReference type="Gene3D" id="3.40.50.150">
    <property type="entry name" value="Vaccinia Virus protein VP39"/>
    <property type="match status" value="1"/>
</dbReference>
<dbReference type="EMBL" id="JAULSW010000002">
    <property type="protein sequence ID" value="KAK3390089.1"/>
    <property type="molecule type" value="Genomic_DNA"/>
</dbReference>
<dbReference type="SUPFAM" id="SSF53335">
    <property type="entry name" value="S-adenosyl-L-methionine-dependent methyltransferases"/>
    <property type="match status" value="1"/>
</dbReference>
<evidence type="ECO:0000256" key="3">
    <source>
        <dbReference type="ARBA" id="ARBA00022691"/>
    </source>
</evidence>
<dbReference type="PANTHER" id="PTHR43397:SF1">
    <property type="entry name" value="ERGOTHIONEINE BIOSYNTHESIS PROTEIN 1"/>
    <property type="match status" value="1"/>
</dbReference>
<keyword evidence="6" id="KW-1185">Reference proteome</keyword>
<name>A0AAE0NYQ9_9PEZI</name>
<organism evidence="5 6">
    <name type="scientific">Podospora didyma</name>
    <dbReference type="NCBI Taxonomy" id="330526"/>
    <lineage>
        <taxon>Eukaryota</taxon>
        <taxon>Fungi</taxon>
        <taxon>Dikarya</taxon>
        <taxon>Ascomycota</taxon>
        <taxon>Pezizomycotina</taxon>
        <taxon>Sordariomycetes</taxon>
        <taxon>Sordariomycetidae</taxon>
        <taxon>Sordariales</taxon>
        <taxon>Podosporaceae</taxon>
        <taxon>Podospora</taxon>
    </lineage>
</organism>
<comment type="caution">
    <text evidence="5">The sequence shown here is derived from an EMBL/GenBank/DDBJ whole genome shotgun (WGS) entry which is preliminary data.</text>
</comment>
<reference evidence="5" key="2">
    <citation type="submission" date="2023-06" db="EMBL/GenBank/DDBJ databases">
        <authorList>
            <consortium name="Lawrence Berkeley National Laboratory"/>
            <person name="Haridas S."/>
            <person name="Hensen N."/>
            <person name="Bonometti L."/>
            <person name="Westerberg I."/>
            <person name="Brannstrom I.O."/>
            <person name="Guillou S."/>
            <person name="Cros-Aarteil S."/>
            <person name="Calhoun S."/>
            <person name="Kuo A."/>
            <person name="Mondo S."/>
            <person name="Pangilinan J."/>
            <person name="Riley R."/>
            <person name="LaButti K."/>
            <person name="Andreopoulos B."/>
            <person name="Lipzen A."/>
            <person name="Chen C."/>
            <person name="Yanf M."/>
            <person name="Daum C."/>
            <person name="Ng V."/>
            <person name="Clum A."/>
            <person name="Steindorff A."/>
            <person name="Ohm R."/>
            <person name="Martin F."/>
            <person name="Silar P."/>
            <person name="Natvig D."/>
            <person name="Lalanne C."/>
            <person name="Gautier V."/>
            <person name="Ament-velasquez S.L."/>
            <person name="Kruys A."/>
            <person name="Hutchinson M.I."/>
            <person name="Powell A.J."/>
            <person name="Barry K."/>
            <person name="Miller A.N."/>
            <person name="Grigoriev I.V."/>
            <person name="Debuchy R."/>
            <person name="Gladieux P."/>
            <person name="Thoren M.H."/>
            <person name="Johannesson H."/>
        </authorList>
    </citation>
    <scope>NUCLEOTIDE SEQUENCE</scope>
    <source>
        <strain evidence="5">CBS 232.78</strain>
    </source>
</reference>
<evidence type="ECO:0000256" key="2">
    <source>
        <dbReference type="ARBA" id="ARBA00022679"/>
    </source>
</evidence>
<dbReference type="PANTHER" id="PTHR43397">
    <property type="entry name" value="ERGOTHIONEINE BIOSYNTHESIS PROTEIN 1"/>
    <property type="match status" value="1"/>
</dbReference>
<dbReference type="Pfam" id="PF10017">
    <property type="entry name" value="Methyltransf_33"/>
    <property type="match status" value="2"/>
</dbReference>
<dbReference type="AlphaFoldDB" id="A0AAE0NYQ9"/>
<proteinExistence type="predicted"/>
<dbReference type="GO" id="GO:0008168">
    <property type="term" value="F:methyltransferase activity"/>
    <property type="evidence" value="ECO:0007669"/>
    <property type="project" value="UniProtKB-KW"/>
</dbReference>
<dbReference type="GO" id="GO:0032259">
    <property type="term" value="P:methylation"/>
    <property type="evidence" value="ECO:0007669"/>
    <property type="project" value="UniProtKB-KW"/>
</dbReference>
<feature type="domain" description="Histidine-specific methyltransferase SAM-dependent" evidence="4">
    <location>
        <begin position="45"/>
        <end position="273"/>
    </location>
</feature>
<dbReference type="InterPro" id="IPR019257">
    <property type="entry name" value="MeTrfase_dom"/>
</dbReference>
<reference evidence="5" key="1">
    <citation type="journal article" date="2023" name="Mol. Phylogenet. Evol.">
        <title>Genome-scale phylogeny and comparative genomics of the fungal order Sordariales.</title>
        <authorList>
            <person name="Hensen N."/>
            <person name="Bonometti L."/>
            <person name="Westerberg I."/>
            <person name="Brannstrom I.O."/>
            <person name="Guillou S."/>
            <person name="Cros-Aarteil S."/>
            <person name="Calhoun S."/>
            <person name="Haridas S."/>
            <person name="Kuo A."/>
            <person name="Mondo S."/>
            <person name="Pangilinan J."/>
            <person name="Riley R."/>
            <person name="LaButti K."/>
            <person name="Andreopoulos B."/>
            <person name="Lipzen A."/>
            <person name="Chen C."/>
            <person name="Yan M."/>
            <person name="Daum C."/>
            <person name="Ng V."/>
            <person name="Clum A."/>
            <person name="Steindorff A."/>
            <person name="Ohm R.A."/>
            <person name="Martin F."/>
            <person name="Silar P."/>
            <person name="Natvig D.O."/>
            <person name="Lalanne C."/>
            <person name="Gautier V."/>
            <person name="Ament-Velasquez S.L."/>
            <person name="Kruys A."/>
            <person name="Hutchinson M.I."/>
            <person name="Powell A.J."/>
            <person name="Barry K."/>
            <person name="Miller A.N."/>
            <person name="Grigoriev I.V."/>
            <person name="Debuchy R."/>
            <person name="Gladieux P."/>
            <person name="Hiltunen Thoren M."/>
            <person name="Johannesson H."/>
        </authorList>
    </citation>
    <scope>NUCLEOTIDE SEQUENCE</scope>
    <source>
        <strain evidence="5">CBS 232.78</strain>
    </source>
</reference>
<gene>
    <name evidence="5" type="ORF">B0H63DRAFT_557112</name>
</gene>
<evidence type="ECO:0000259" key="4">
    <source>
        <dbReference type="Pfam" id="PF10017"/>
    </source>
</evidence>
<evidence type="ECO:0000313" key="5">
    <source>
        <dbReference type="EMBL" id="KAK3390089.1"/>
    </source>
</evidence>
<keyword evidence="1" id="KW-0489">Methyltransferase</keyword>